<proteinExistence type="predicted"/>
<sequence>MSVVHLSAFLAFKQLSFSWSNGDSVLTLCDTVFNSGCIGLVGANGSGKSTVLRLLAGDLLPQSGVVERQGSLVYLPQQTIAAQGSIAAACGLSLWLAAWQRLQQGVADNADYAVLEQDWAALDTLQQRLCQHGWPHLSPQDSAACLSGGQLQRLALETALAKQADFLLLDEPGNHLDSGQRQWLAAQIAAYPHTVVLVSHDRSLLRGADAILSLNQSCLKQYSGDIDVYLAAQVQEQANAIADYQHARATEKKARQRWQQQHDRQQKRTAQAQRNRQTCNQSKLILDRQQEQSQQAQGKLRQQQQQFKQQLQNQIQQAQSALPPAQDKLFTLPQSTVPPRRQVLQTQSLRLSYTAIAEVADLYLHGAFRLHIQADNGAGKSTLLRVCAGLQAPAAGAVQTFVPLAYIDQQASLLDNGTNVLTQLQQQNTMLPEAVLRQYLHQLGLAAAQLCRPCGVLSGGERIKAALAVALWRQPAAQLLLLDEPTNHLDLPSVQALERALADFPGAMMVVSHDADFVRALKPSGRLHILNGHWCLDETELPSNKAV</sequence>
<dbReference type="SMART" id="SM00382">
    <property type="entry name" value="AAA"/>
    <property type="match status" value="2"/>
</dbReference>
<dbReference type="PANTHER" id="PTHR19211:SF6">
    <property type="entry name" value="BLL7188 PROTEIN"/>
    <property type="match status" value="1"/>
</dbReference>
<dbReference type="SUPFAM" id="SSF52540">
    <property type="entry name" value="P-loop containing nucleoside triphosphate hydrolases"/>
    <property type="match status" value="2"/>
</dbReference>
<gene>
    <name evidence="7" type="ORF">JQU52_03060</name>
</gene>
<accession>A0A892ZIC8</accession>
<organism evidence="7 8">
    <name type="scientific">Paralysiella testudinis</name>
    <dbReference type="NCBI Taxonomy" id="2809020"/>
    <lineage>
        <taxon>Bacteria</taxon>
        <taxon>Pseudomonadati</taxon>
        <taxon>Pseudomonadota</taxon>
        <taxon>Betaproteobacteria</taxon>
        <taxon>Neisseriales</taxon>
        <taxon>Neisseriaceae</taxon>
        <taxon>Paralysiella</taxon>
    </lineage>
</organism>
<dbReference type="RefSeq" id="WP_230339685.1">
    <property type="nucleotide sequence ID" value="NZ_CP069798.1"/>
</dbReference>
<dbReference type="Pfam" id="PF00005">
    <property type="entry name" value="ABC_tran"/>
    <property type="match status" value="2"/>
</dbReference>
<evidence type="ECO:0000256" key="2">
    <source>
        <dbReference type="ARBA" id="ARBA00022737"/>
    </source>
</evidence>
<feature type="domain" description="ABC transporter" evidence="6">
    <location>
        <begin position="10"/>
        <end position="241"/>
    </location>
</feature>
<evidence type="ECO:0000256" key="4">
    <source>
        <dbReference type="ARBA" id="ARBA00022840"/>
    </source>
</evidence>
<dbReference type="InterPro" id="IPR027417">
    <property type="entry name" value="P-loop_NTPase"/>
</dbReference>
<evidence type="ECO:0000256" key="1">
    <source>
        <dbReference type="ARBA" id="ARBA00022475"/>
    </source>
</evidence>
<dbReference type="InterPro" id="IPR050611">
    <property type="entry name" value="ABCF"/>
</dbReference>
<dbReference type="GO" id="GO:0016887">
    <property type="term" value="F:ATP hydrolysis activity"/>
    <property type="evidence" value="ECO:0007669"/>
    <property type="project" value="InterPro"/>
</dbReference>
<dbReference type="AlphaFoldDB" id="A0A892ZIC8"/>
<evidence type="ECO:0000313" key="7">
    <source>
        <dbReference type="EMBL" id="QRQ82403.1"/>
    </source>
</evidence>
<dbReference type="GO" id="GO:0005524">
    <property type="term" value="F:ATP binding"/>
    <property type="evidence" value="ECO:0007669"/>
    <property type="project" value="UniProtKB-KW"/>
</dbReference>
<keyword evidence="1" id="KW-1003">Cell membrane</keyword>
<dbReference type="EMBL" id="CP069798">
    <property type="protein sequence ID" value="QRQ82403.1"/>
    <property type="molecule type" value="Genomic_DNA"/>
</dbReference>
<evidence type="ECO:0000256" key="5">
    <source>
        <dbReference type="SAM" id="MobiDB-lite"/>
    </source>
</evidence>
<dbReference type="KEGG" id="ptes:JQU52_03060"/>
<dbReference type="InterPro" id="IPR003593">
    <property type="entry name" value="AAA+_ATPase"/>
</dbReference>
<keyword evidence="8" id="KW-1185">Reference proteome</keyword>
<evidence type="ECO:0000259" key="6">
    <source>
        <dbReference type="PROSITE" id="PS50893"/>
    </source>
</evidence>
<keyword evidence="3" id="KW-0547">Nucleotide-binding</keyword>
<keyword evidence="4 7" id="KW-0067">ATP-binding</keyword>
<reference evidence="7" key="1">
    <citation type="submission" date="2021-02" db="EMBL/GenBank/DDBJ databases">
        <title>Neisseriaceae sp. 26B isolated from the cloaca of a Common Toad-headed Turtle (Mesoclemmys nasuta).</title>
        <authorList>
            <person name="Spergser J."/>
            <person name="Busse H.-J."/>
        </authorList>
    </citation>
    <scope>NUCLEOTIDE SEQUENCE</scope>
    <source>
        <strain evidence="7">26B</strain>
    </source>
</reference>
<feature type="region of interest" description="Disordered" evidence="5">
    <location>
        <begin position="256"/>
        <end position="278"/>
    </location>
</feature>
<keyword evidence="1" id="KW-0472">Membrane</keyword>
<protein>
    <submittedName>
        <fullName evidence="7">ABC-F family ATP-binding cassette domain-containing protein</fullName>
    </submittedName>
</protein>
<dbReference type="PROSITE" id="PS50893">
    <property type="entry name" value="ABC_TRANSPORTER_2"/>
    <property type="match status" value="1"/>
</dbReference>
<dbReference type="Proteomes" id="UP000653156">
    <property type="component" value="Chromosome"/>
</dbReference>
<evidence type="ECO:0000313" key="8">
    <source>
        <dbReference type="Proteomes" id="UP000653156"/>
    </source>
</evidence>
<evidence type="ECO:0000256" key="3">
    <source>
        <dbReference type="ARBA" id="ARBA00022741"/>
    </source>
</evidence>
<dbReference type="Gene3D" id="3.40.50.300">
    <property type="entry name" value="P-loop containing nucleotide triphosphate hydrolases"/>
    <property type="match status" value="2"/>
</dbReference>
<dbReference type="InterPro" id="IPR003439">
    <property type="entry name" value="ABC_transporter-like_ATP-bd"/>
</dbReference>
<keyword evidence="2" id="KW-0677">Repeat</keyword>
<dbReference type="PANTHER" id="PTHR19211">
    <property type="entry name" value="ATP-BINDING TRANSPORT PROTEIN-RELATED"/>
    <property type="match status" value="1"/>
</dbReference>
<name>A0A892ZIC8_9NEIS</name>